<comment type="caution">
    <text evidence="2">The sequence shown here is derived from an EMBL/GenBank/DDBJ whole genome shotgun (WGS) entry which is preliminary data.</text>
</comment>
<dbReference type="EMBL" id="BSNS01000020">
    <property type="protein sequence ID" value="GLQ56627.1"/>
    <property type="molecule type" value="Genomic_DNA"/>
</dbReference>
<organism evidence="2 3">
    <name type="scientific">Devosia nitrariae</name>
    <dbReference type="NCBI Taxonomy" id="2071872"/>
    <lineage>
        <taxon>Bacteria</taxon>
        <taxon>Pseudomonadati</taxon>
        <taxon>Pseudomonadota</taxon>
        <taxon>Alphaproteobacteria</taxon>
        <taxon>Hyphomicrobiales</taxon>
        <taxon>Devosiaceae</taxon>
        <taxon>Devosia</taxon>
    </lineage>
</organism>
<evidence type="ECO:0000313" key="3">
    <source>
        <dbReference type="Proteomes" id="UP001156691"/>
    </source>
</evidence>
<feature type="domain" description="BON" evidence="1">
    <location>
        <begin position="32"/>
        <end position="100"/>
    </location>
</feature>
<keyword evidence="3" id="KW-1185">Reference proteome</keyword>
<evidence type="ECO:0000259" key="1">
    <source>
        <dbReference type="PROSITE" id="PS50914"/>
    </source>
</evidence>
<dbReference type="Gene3D" id="3.20.80.10">
    <property type="entry name" value="Regulatory factor, effector binding domain"/>
    <property type="match status" value="1"/>
</dbReference>
<dbReference type="PROSITE" id="PS50914">
    <property type="entry name" value="BON"/>
    <property type="match status" value="1"/>
</dbReference>
<protein>
    <recommendedName>
        <fullName evidence="1">BON domain-containing protein</fullName>
    </recommendedName>
</protein>
<dbReference type="InterPro" id="IPR011256">
    <property type="entry name" value="Reg_factor_effector_dom_sf"/>
</dbReference>
<sequence length="267" mass="28949">MTDPVDIHGTTNSRRRSALREFNEPFVGNTCADDNVAECVQLALWTTPGLPRGNVHGEVKDRRVTLTGTLASRQQRQAAEAAVRALDCVTKITNDIAIDPTLKQPPEAVDAIDTPPDIRVACAFPMVYVTRYCSMIPASVSAAIADAITSLDHGLADWDDRHSARLVVLYRNQRGDTVTLDVGYLVERGMMPAVAGEVKAGSTPAGEALAIEDIENLPQLVAAREILLSYAAAIGRKPENIAWQILEGGTHSWPNAPLHLLLSRRLQ</sequence>
<accession>A0ABQ5W955</accession>
<name>A0ABQ5W955_9HYPH</name>
<dbReference type="Pfam" id="PF04972">
    <property type="entry name" value="BON"/>
    <property type="match status" value="1"/>
</dbReference>
<gene>
    <name evidence="2" type="ORF">GCM10010862_38860</name>
</gene>
<dbReference type="Proteomes" id="UP001156691">
    <property type="component" value="Unassembled WGS sequence"/>
</dbReference>
<reference evidence="3" key="1">
    <citation type="journal article" date="2019" name="Int. J. Syst. Evol. Microbiol.">
        <title>The Global Catalogue of Microorganisms (GCM) 10K type strain sequencing project: providing services to taxonomists for standard genome sequencing and annotation.</title>
        <authorList>
            <consortium name="The Broad Institute Genomics Platform"/>
            <consortium name="The Broad Institute Genome Sequencing Center for Infectious Disease"/>
            <person name="Wu L."/>
            <person name="Ma J."/>
        </authorList>
    </citation>
    <scope>NUCLEOTIDE SEQUENCE [LARGE SCALE GENOMIC DNA]</scope>
    <source>
        <strain evidence="3">NBRC 112416</strain>
    </source>
</reference>
<evidence type="ECO:0000313" key="2">
    <source>
        <dbReference type="EMBL" id="GLQ56627.1"/>
    </source>
</evidence>
<proteinExistence type="predicted"/>
<dbReference type="InterPro" id="IPR007055">
    <property type="entry name" value="BON_dom"/>
</dbReference>
<dbReference type="Gene3D" id="3.30.1340.30">
    <property type="match status" value="1"/>
</dbReference>